<dbReference type="EMBL" id="CABHML010000041">
    <property type="protein sequence ID" value="VUW83168.1"/>
    <property type="molecule type" value="Genomic_DNA"/>
</dbReference>
<evidence type="ECO:0008006" key="5">
    <source>
        <dbReference type="Google" id="ProtNLM"/>
    </source>
</evidence>
<accession>A0A564RYE6</accession>
<reference evidence="3 4" key="1">
    <citation type="submission" date="2019-07" db="EMBL/GenBank/DDBJ databases">
        <authorList>
            <person name="Chang H.-W."/>
            <person name="Raman A."/>
            <person name="Venkatesh S."/>
            <person name="Gehrig J."/>
        </authorList>
    </citation>
    <scope>NUCLEOTIDE SEQUENCE [LARGE SCALE GENOMIC DNA]</scope>
    <source>
        <strain evidence="3">B.longum_ssp_infantis_4</strain>
    </source>
</reference>
<dbReference type="PANTHER" id="PTHR43649">
    <property type="entry name" value="ARABINOSE-BINDING PROTEIN-RELATED"/>
    <property type="match status" value="1"/>
</dbReference>
<feature type="signal peptide" evidence="2">
    <location>
        <begin position="1"/>
        <end position="23"/>
    </location>
</feature>
<dbReference type="AlphaFoldDB" id="A0A564RYE6"/>
<feature type="chain" id="PRO_5039608240" description="Sugar ABC transporter substrate-binding protein" evidence="2">
    <location>
        <begin position="24"/>
        <end position="541"/>
    </location>
</feature>
<keyword evidence="1 2" id="KW-0732">Signal</keyword>
<evidence type="ECO:0000313" key="4">
    <source>
        <dbReference type="Proteomes" id="UP000319252"/>
    </source>
</evidence>
<dbReference type="Gene3D" id="3.40.190.10">
    <property type="entry name" value="Periplasmic binding protein-like II"/>
    <property type="match status" value="2"/>
</dbReference>
<evidence type="ECO:0000313" key="3">
    <source>
        <dbReference type="EMBL" id="VUW83168.1"/>
    </source>
</evidence>
<dbReference type="Proteomes" id="UP000319252">
    <property type="component" value="Unassembled WGS sequence"/>
</dbReference>
<dbReference type="SUPFAM" id="SSF53850">
    <property type="entry name" value="Periplasmic binding protein-like II"/>
    <property type="match status" value="1"/>
</dbReference>
<organism evidence="3 4">
    <name type="scientific">Bifidobacterium longum subsp. infantis</name>
    <dbReference type="NCBI Taxonomy" id="1682"/>
    <lineage>
        <taxon>Bacteria</taxon>
        <taxon>Bacillati</taxon>
        <taxon>Actinomycetota</taxon>
        <taxon>Actinomycetes</taxon>
        <taxon>Bifidobacteriales</taxon>
        <taxon>Bifidobacteriaceae</taxon>
        <taxon>Bifidobacterium</taxon>
    </lineage>
</organism>
<evidence type="ECO:0000256" key="1">
    <source>
        <dbReference type="ARBA" id="ARBA00022729"/>
    </source>
</evidence>
<dbReference type="PROSITE" id="PS51257">
    <property type="entry name" value="PROKAR_LIPOPROTEIN"/>
    <property type="match status" value="1"/>
</dbReference>
<sequence length="541" mass="61196">MKYKGVFTKMVAVAGAASMLVLAGCGGSSSAKTDDATANLPDPSYEVSADTPAWKLDKTKDTKLTWYVNADWWNKSWGEDLVTKQIKEDLNLDVEFITGDNTKLNTFFASGDMPDLITIFDSSSQVAQTANKWALPLQDLAKKYDPYFTKVAQKQTLDWYKLKDGKTYGYPSYSNTSRDYEDGTIPPTDAFIIRKDVLDAIGDVDFKTPEGFVSAMKTIKEKFPDLVPFGFNSFDASNSSLDATLQNMLGVPIIKDGKFYERNLDEDYVTWLKALRQVHQDRNISDDSFADDEETLKEKVSSGKYATMLLQAFPQKGTELQTWMSSNPGKEYVAVDAMESTEGNEPTLSQAGLSGWTITYISKKTKNPAKAMQLYTYLLDDPGQYLVNFGIEGKTYTKNSDGTVSWTDEANEVRTNEPEKFQKEWRIGEFVLFSHDRYKALNKDSYVQAIRQMQDWGRDYLKPQFEIENISPDANTPQSRSLSAINTNWSTTLVSMIRAESEKKFDELLTTYEKFEKDNGIDQINKIRDEKIAANMKRLGE</sequence>
<dbReference type="RefSeq" id="WP_154050176.1">
    <property type="nucleotide sequence ID" value="NZ_CABHML010000041.1"/>
</dbReference>
<proteinExistence type="predicted"/>
<dbReference type="InterPro" id="IPR050490">
    <property type="entry name" value="Bact_solute-bd_prot1"/>
</dbReference>
<name>A0A564RYE6_BIFLI</name>
<dbReference type="PANTHER" id="PTHR43649:SF33">
    <property type="entry name" value="POLYGALACTURONAN_RHAMNOGALACTURONAN-BINDING PROTEIN YTCQ"/>
    <property type="match status" value="1"/>
</dbReference>
<protein>
    <recommendedName>
        <fullName evidence="5">Sugar ABC transporter substrate-binding protein</fullName>
    </recommendedName>
</protein>
<gene>
    <name evidence="3" type="ORF">BLONGUMMC1_00884</name>
</gene>
<evidence type="ECO:0000256" key="2">
    <source>
        <dbReference type="SAM" id="SignalP"/>
    </source>
</evidence>